<evidence type="ECO:0000256" key="5">
    <source>
        <dbReference type="ARBA" id="ARBA00057036"/>
    </source>
</evidence>
<keyword evidence="4" id="KW-0560">Oxidoreductase</keyword>
<dbReference type="SUPFAM" id="SSF51905">
    <property type="entry name" value="FAD/NAD(P)-binding domain"/>
    <property type="match status" value="1"/>
</dbReference>
<dbReference type="PANTHER" id="PTHR43735">
    <property type="entry name" value="APOPTOSIS-INDUCING FACTOR 1"/>
    <property type="match status" value="1"/>
</dbReference>
<dbReference type="PRINTS" id="PR00368">
    <property type="entry name" value="FADPNR"/>
</dbReference>
<evidence type="ECO:0000313" key="8">
    <source>
        <dbReference type="Proteomes" id="UP000317650"/>
    </source>
</evidence>
<sequence>MGGVAGDGSSRSRVVVVGGGVAGAFLAKPLQFVADVVVIDSKEYFEMPWTELRSMVEPSFSGRTLIKHTDYLSNARIITSSAVGITEDQVLTADGDSITFDYLVIATGHAYSTPRSRDRRLEQFEQGLVMDTDGINYLALLIGTYDSQKIKASQSILIVGGGPTGVELAGEIAVDYPEKKVTIVHKGSRLLEFLGPKASKKAMHWLTSKKVDVLLGQSVDLNSISEADGAYMTSAGEKIAADCHFVCIGKPLGSSWLQNSVLKDCLNEKGRLVVDECFRVRGRSNIFAIGDITDVPEIKEGYIAQKHSAVVSKNLQLLMKGGKESKLVKYKAASATTIVSLGRKEGVGQFPFGTVIGCLPGRIKSKDLFVEKTRKNLGLDS</sequence>
<keyword evidence="8" id="KW-1185">Reference proteome</keyword>
<evidence type="ECO:0000256" key="3">
    <source>
        <dbReference type="ARBA" id="ARBA00022827"/>
    </source>
</evidence>
<evidence type="ECO:0000256" key="1">
    <source>
        <dbReference type="ARBA" id="ARBA00006442"/>
    </source>
</evidence>
<evidence type="ECO:0000313" key="7">
    <source>
        <dbReference type="EMBL" id="THU47150.1"/>
    </source>
</evidence>
<dbReference type="STRING" id="52838.A0A4S8IG07"/>
<dbReference type="Pfam" id="PF07992">
    <property type="entry name" value="Pyr_redox_2"/>
    <property type="match status" value="1"/>
</dbReference>
<dbReference type="Gene3D" id="3.50.50.100">
    <property type="match status" value="1"/>
</dbReference>
<dbReference type="Proteomes" id="UP000317650">
    <property type="component" value="Chromosome 9"/>
</dbReference>
<accession>A0A4S8IG07</accession>
<dbReference type="GO" id="GO:0004174">
    <property type="term" value="F:electron-transferring-flavoprotein dehydrogenase activity"/>
    <property type="evidence" value="ECO:0007669"/>
    <property type="project" value="TreeGrafter"/>
</dbReference>
<dbReference type="GO" id="GO:0005737">
    <property type="term" value="C:cytoplasm"/>
    <property type="evidence" value="ECO:0007669"/>
    <property type="project" value="TreeGrafter"/>
</dbReference>
<feature type="domain" description="FAD/NAD(P)-binding" evidence="6">
    <location>
        <begin position="13"/>
        <end position="300"/>
    </location>
</feature>
<organism evidence="7 8">
    <name type="scientific">Musa balbisiana</name>
    <name type="common">Banana</name>
    <dbReference type="NCBI Taxonomy" id="52838"/>
    <lineage>
        <taxon>Eukaryota</taxon>
        <taxon>Viridiplantae</taxon>
        <taxon>Streptophyta</taxon>
        <taxon>Embryophyta</taxon>
        <taxon>Tracheophyta</taxon>
        <taxon>Spermatophyta</taxon>
        <taxon>Magnoliopsida</taxon>
        <taxon>Liliopsida</taxon>
        <taxon>Zingiberales</taxon>
        <taxon>Musaceae</taxon>
        <taxon>Musa</taxon>
    </lineage>
</organism>
<protein>
    <recommendedName>
        <fullName evidence="6">FAD/NAD(P)-binding domain-containing protein</fullName>
    </recommendedName>
</protein>
<keyword evidence="2" id="KW-0285">Flavoprotein</keyword>
<evidence type="ECO:0000256" key="2">
    <source>
        <dbReference type="ARBA" id="ARBA00022630"/>
    </source>
</evidence>
<proteinExistence type="inferred from homology"/>
<comment type="similarity">
    <text evidence="1">Belongs to the FAD-dependent oxidoreductase family.</text>
</comment>
<comment type="caution">
    <text evidence="7">The sequence shown here is derived from an EMBL/GenBank/DDBJ whole genome shotgun (WGS) entry which is preliminary data.</text>
</comment>
<keyword evidence="3" id="KW-0274">FAD</keyword>
<dbReference type="InterPro" id="IPR036188">
    <property type="entry name" value="FAD/NAD-bd_sf"/>
</dbReference>
<evidence type="ECO:0000256" key="4">
    <source>
        <dbReference type="ARBA" id="ARBA00023002"/>
    </source>
</evidence>
<reference evidence="7 8" key="1">
    <citation type="journal article" date="2019" name="Nat. Plants">
        <title>Genome sequencing of Musa balbisiana reveals subgenome evolution and function divergence in polyploid bananas.</title>
        <authorList>
            <person name="Yao X."/>
        </authorList>
    </citation>
    <scope>NUCLEOTIDE SEQUENCE [LARGE SCALE GENOMIC DNA]</scope>
    <source>
        <strain evidence="8">cv. DH-PKW</strain>
        <tissue evidence="7">Leaves</tissue>
    </source>
</reference>
<name>A0A4S8IG07_MUSBA</name>
<dbReference type="InterPro" id="IPR023753">
    <property type="entry name" value="FAD/NAD-binding_dom"/>
</dbReference>
<gene>
    <name evidence="7" type="ORF">C4D60_Mb09t12510</name>
</gene>
<dbReference type="GO" id="GO:0050660">
    <property type="term" value="F:flavin adenine dinucleotide binding"/>
    <property type="evidence" value="ECO:0007669"/>
    <property type="project" value="TreeGrafter"/>
</dbReference>
<dbReference type="AlphaFoldDB" id="A0A4S8IG07"/>
<dbReference type="PANTHER" id="PTHR43735:SF3">
    <property type="entry name" value="FERROPTOSIS SUPPRESSOR PROTEIN 1"/>
    <property type="match status" value="1"/>
</dbReference>
<dbReference type="FunFam" id="3.50.50.100:FF:000006">
    <property type="entry name" value="apoptosis-inducing factor 2"/>
    <property type="match status" value="1"/>
</dbReference>
<dbReference type="EMBL" id="PYDT01000010">
    <property type="protein sequence ID" value="THU47150.1"/>
    <property type="molecule type" value="Genomic_DNA"/>
</dbReference>
<evidence type="ECO:0000259" key="6">
    <source>
        <dbReference type="Pfam" id="PF07992"/>
    </source>
</evidence>
<comment type="function">
    <text evidence="5">Putative FAD-dependent oxidoreductase.</text>
</comment>